<reference evidence="1 2" key="1">
    <citation type="submission" date="2019-07" db="EMBL/GenBank/DDBJ databases">
        <title>Finished genome of Venturia effusa.</title>
        <authorList>
            <person name="Young C.A."/>
            <person name="Cox M.P."/>
            <person name="Ganley A.R.D."/>
            <person name="David W.J."/>
        </authorList>
    </citation>
    <scope>NUCLEOTIDE SEQUENCE [LARGE SCALE GENOMIC DNA]</scope>
    <source>
        <strain evidence="2">albino</strain>
    </source>
</reference>
<sequence>MALLAVSAMAAPTDKRYDEGYDHALGGSSDNDTLKFVLWAYGHDANNSILAGYGGKFNSHMFSRIYCPPGYDCPFFGFYETVFILDTKTNELRLDSLAGGQNVYVSYEGEVLYTEPSEHVPENATTGDWTIAPPKGEGSSKILMFNQKDFCYAGRGLYADVPSLRDSSDCDGADPVELKAFNTSGRRPPYAYGIDPSRY</sequence>
<dbReference type="AlphaFoldDB" id="A0A517LF19"/>
<protein>
    <submittedName>
        <fullName evidence="1">Uncharacterized protein</fullName>
    </submittedName>
</protein>
<keyword evidence="2" id="KW-1185">Reference proteome</keyword>
<accession>A0A517LF19</accession>
<evidence type="ECO:0000313" key="1">
    <source>
        <dbReference type="EMBL" id="QDS74228.1"/>
    </source>
</evidence>
<organism evidence="1 2">
    <name type="scientific">Venturia effusa</name>
    <dbReference type="NCBI Taxonomy" id="50376"/>
    <lineage>
        <taxon>Eukaryota</taxon>
        <taxon>Fungi</taxon>
        <taxon>Dikarya</taxon>
        <taxon>Ascomycota</taxon>
        <taxon>Pezizomycotina</taxon>
        <taxon>Dothideomycetes</taxon>
        <taxon>Pleosporomycetidae</taxon>
        <taxon>Venturiales</taxon>
        <taxon>Venturiaceae</taxon>
        <taxon>Venturia</taxon>
    </lineage>
</organism>
<evidence type="ECO:0000313" key="2">
    <source>
        <dbReference type="Proteomes" id="UP000316270"/>
    </source>
</evidence>
<name>A0A517LF19_9PEZI</name>
<proteinExistence type="predicted"/>
<gene>
    <name evidence="1" type="ORF">FKW77_002645</name>
</gene>
<dbReference type="EMBL" id="CP042195">
    <property type="protein sequence ID" value="QDS74228.1"/>
    <property type="molecule type" value="Genomic_DNA"/>
</dbReference>
<dbReference type="Proteomes" id="UP000316270">
    <property type="component" value="Chromosome 11"/>
</dbReference>